<keyword evidence="1" id="KW-0812">Transmembrane</keyword>
<dbReference type="EMBL" id="LWLV01002128">
    <property type="protein sequence ID" value="OTA40294.1"/>
    <property type="molecule type" value="Genomic_DNA"/>
</dbReference>
<sequence>MDAQYLYAAVAGTLGCVIGYTRPASFAAAVWGSLAADVYHYLRHSAAGHADIVHRMGGGGFHGTALVAGVLALALSELLQLGLPERRTAAPPHLPTS</sequence>
<accession>A0A1Y2T3I9</accession>
<gene>
    <name evidence="2" type="ORF">A6D92_19855</name>
</gene>
<organism evidence="2 3">
    <name type="scientific">Symbiobacterium thermophilum</name>
    <dbReference type="NCBI Taxonomy" id="2734"/>
    <lineage>
        <taxon>Bacteria</taxon>
        <taxon>Bacillati</taxon>
        <taxon>Bacillota</taxon>
        <taxon>Clostridia</taxon>
        <taxon>Eubacteriales</taxon>
        <taxon>Symbiobacteriaceae</taxon>
        <taxon>Symbiobacterium</taxon>
    </lineage>
</organism>
<keyword evidence="1" id="KW-0472">Membrane</keyword>
<evidence type="ECO:0000313" key="2">
    <source>
        <dbReference type="EMBL" id="OTA40294.1"/>
    </source>
</evidence>
<comment type="caution">
    <text evidence="2">The sequence shown here is derived from an EMBL/GenBank/DDBJ whole genome shotgun (WGS) entry which is preliminary data.</text>
</comment>
<feature type="transmembrane region" description="Helical" evidence="1">
    <location>
        <begin position="59"/>
        <end position="79"/>
    </location>
</feature>
<proteinExistence type="predicted"/>
<keyword evidence="1" id="KW-1133">Transmembrane helix</keyword>
<name>A0A1Y2T3I9_SYMTR</name>
<dbReference type="Proteomes" id="UP000194267">
    <property type="component" value="Unassembled WGS sequence"/>
</dbReference>
<reference evidence="3" key="1">
    <citation type="submission" date="2016-04" db="EMBL/GenBank/DDBJ databases">
        <authorList>
            <person name="Antunes L.P."/>
            <person name="Martins L.F."/>
            <person name="Pereira R.V."/>
            <person name="Thomas A.M."/>
            <person name="Barbosa D."/>
            <person name="Nascimento L."/>
            <person name="Silva G.M."/>
            <person name="Condomitti G.W."/>
            <person name="Digiampietri L.A."/>
            <person name="Lombardi K.C."/>
            <person name="Ramos P.L."/>
            <person name="Quaggio R.B."/>
            <person name="Oliveira J.C."/>
            <person name="Pascon R.C."/>
            <person name="Cruz J.B."/>
            <person name="Silva A.M."/>
            <person name="Setubal J.C."/>
        </authorList>
    </citation>
    <scope>NUCLEOTIDE SEQUENCE [LARGE SCALE GENOMIC DNA]</scope>
</reference>
<evidence type="ECO:0000313" key="3">
    <source>
        <dbReference type="Proteomes" id="UP000194267"/>
    </source>
</evidence>
<protein>
    <submittedName>
        <fullName evidence="2">Uncharacterized protein</fullName>
    </submittedName>
</protein>
<dbReference type="AlphaFoldDB" id="A0A1Y2T3I9"/>
<evidence type="ECO:0000256" key="1">
    <source>
        <dbReference type="SAM" id="Phobius"/>
    </source>
</evidence>